<organism evidence="2 3">
    <name type="scientific">Rhodopseudomonas rhenobacensis</name>
    <dbReference type="NCBI Taxonomy" id="87461"/>
    <lineage>
        <taxon>Bacteria</taxon>
        <taxon>Pseudomonadati</taxon>
        <taxon>Pseudomonadota</taxon>
        <taxon>Alphaproteobacteria</taxon>
        <taxon>Hyphomicrobiales</taxon>
        <taxon>Nitrobacteraceae</taxon>
        <taxon>Rhodopseudomonas</taxon>
    </lineage>
</organism>
<dbReference type="InterPro" id="IPR011928">
    <property type="entry name" value="Phage_phiJL001_Gp84"/>
</dbReference>
<dbReference type="InterPro" id="IPR018964">
    <property type="entry name" value="Phage_phiJL001_Gp84_C"/>
</dbReference>
<comment type="caution">
    <text evidence="2">The sequence shown here is derived from an EMBL/GenBank/DDBJ whole genome shotgun (WGS) entry which is preliminary data.</text>
</comment>
<dbReference type="Proteomes" id="UP000542353">
    <property type="component" value="Unassembled WGS sequence"/>
</dbReference>
<gene>
    <name evidence="2" type="ORF">HNR60_001287</name>
</gene>
<dbReference type="Pfam" id="PF09356">
    <property type="entry name" value="Phage_BR0599"/>
    <property type="match status" value="1"/>
</dbReference>
<dbReference type="RefSeq" id="WP_184255534.1">
    <property type="nucleotide sequence ID" value="NZ_JACHIH010000005.1"/>
</dbReference>
<evidence type="ECO:0000259" key="1">
    <source>
        <dbReference type="Pfam" id="PF09356"/>
    </source>
</evidence>
<feature type="domain" description="Bacteriophage phiJL001 Gp84 C-terminal" evidence="1">
    <location>
        <begin position="196"/>
        <end position="277"/>
    </location>
</feature>
<dbReference type="Pfam" id="PF09931">
    <property type="entry name" value="Phage_phiJL001_Gp84_N"/>
    <property type="match status" value="1"/>
</dbReference>
<keyword evidence="3" id="KW-1185">Reference proteome</keyword>
<evidence type="ECO:0000313" key="3">
    <source>
        <dbReference type="Proteomes" id="UP000542353"/>
    </source>
</evidence>
<name>A0A7W7Z1Z6_9BRAD</name>
<accession>A0A7W7Z1Z6</accession>
<evidence type="ECO:0000313" key="2">
    <source>
        <dbReference type="EMBL" id="MBB5046539.1"/>
    </source>
</evidence>
<dbReference type="AlphaFoldDB" id="A0A7W7Z1Z6"/>
<proteinExistence type="predicted"/>
<sequence>MRSIPAALQAKLDSGATTLAQCWIVTRRDGGVLGFTDHDQDLVIDGVACLAGTGFTASEASQRFDLSVDGSEISGALSDDSLREADLAAGRYDAASVASYLVDWSEPALRVLTARGTLGEVKREGEAFTAELRGLADLLSQESGRLYTASCGADLGDARCRVDLANPAWRGGGVVTAILGVSLIAVSGLDGFADALFSAGRLNWTSGGNAGTGVEIKLHRRLAGAVQLSLWQAAAEPIALGDGFTVTAGCDKRFATCRDRFGNADNFRGFPQIPGNDFVISYPVAGSGGSTDDMPPLIG</sequence>
<reference evidence="2 3" key="1">
    <citation type="submission" date="2020-08" db="EMBL/GenBank/DDBJ databases">
        <title>Genomic Encyclopedia of Type Strains, Phase IV (KMG-IV): sequencing the most valuable type-strain genomes for metagenomic binning, comparative biology and taxonomic classification.</title>
        <authorList>
            <person name="Goeker M."/>
        </authorList>
    </citation>
    <scope>NUCLEOTIDE SEQUENCE [LARGE SCALE GENOMIC DNA]</scope>
    <source>
        <strain evidence="2 3">DSM 12706</strain>
    </source>
</reference>
<protein>
    <submittedName>
        <fullName evidence="2">Putative phage protein (TIGR02218 family)</fullName>
    </submittedName>
</protein>
<dbReference type="NCBIfam" id="TIGR02218">
    <property type="entry name" value="phg_TIGR02218"/>
    <property type="match status" value="1"/>
</dbReference>
<dbReference type="EMBL" id="JACHIH010000005">
    <property type="protein sequence ID" value="MBB5046539.1"/>
    <property type="molecule type" value="Genomic_DNA"/>
</dbReference>